<evidence type="ECO:0000313" key="4">
    <source>
        <dbReference type="Proteomes" id="UP001254848"/>
    </source>
</evidence>
<dbReference type="Pfam" id="PF21922">
    <property type="entry name" value="PBP_dimer_2"/>
    <property type="match status" value="1"/>
</dbReference>
<dbReference type="SUPFAM" id="SSF56601">
    <property type="entry name" value="beta-lactamase/transpeptidase-like"/>
    <property type="match status" value="1"/>
</dbReference>
<accession>A0ABU3NXF6</accession>
<dbReference type="PANTHER" id="PTHR30627:SF24">
    <property type="entry name" value="PENICILLIN-BINDING PROTEIN 4B"/>
    <property type="match status" value="1"/>
</dbReference>
<dbReference type="EMBL" id="JAUOZS010000001">
    <property type="protein sequence ID" value="MDT8901500.1"/>
    <property type="molecule type" value="Genomic_DNA"/>
</dbReference>
<evidence type="ECO:0000313" key="3">
    <source>
        <dbReference type="EMBL" id="MDT8901500.1"/>
    </source>
</evidence>
<evidence type="ECO:0000259" key="2">
    <source>
        <dbReference type="Pfam" id="PF21922"/>
    </source>
</evidence>
<organism evidence="3 4">
    <name type="scientific">Anaeroselena agilis</name>
    <dbReference type="NCBI Taxonomy" id="3063788"/>
    <lineage>
        <taxon>Bacteria</taxon>
        <taxon>Bacillati</taxon>
        <taxon>Bacillota</taxon>
        <taxon>Negativicutes</taxon>
        <taxon>Acetonemataceae</taxon>
        <taxon>Anaeroselena</taxon>
    </lineage>
</organism>
<dbReference type="Pfam" id="PF00905">
    <property type="entry name" value="Transpeptidase"/>
    <property type="match status" value="1"/>
</dbReference>
<dbReference type="Gene3D" id="3.40.710.10">
    <property type="entry name" value="DD-peptidase/beta-lactamase superfamily"/>
    <property type="match status" value="1"/>
</dbReference>
<dbReference type="InterPro" id="IPR054120">
    <property type="entry name" value="PBPA_dimer"/>
</dbReference>
<dbReference type="PANTHER" id="PTHR30627">
    <property type="entry name" value="PEPTIDOGLYCAN D,D-TRANSPEPTIDASE"/>
    <property type="match status" value="1"/>
</dbReference>
<name>A0ABU3NXF6_9FIRM</name>
<keyword evidence="4" id="KW-1185">Reference proteome</keyword>
<sequence>MLDSLRASIRRVAFALLGLLAVLFLYLSYIQVIEGDYLAGHPLNRRTAAAAEKVERGTIFDRRGEKLAYSEKDGQGRYVRRYPYGAVAAHVVGYSSPRYGQSGAESAFNGELSGMANPERRFGPITGLWTAKAGNNVTLTIDGRLQETAYKALGNRRGAVVAIAPRSGAVLVMVSRPAFDPEALDDDWKEIVGAAGSPLLNRAAQGLYPPGSTIKVLVADAALTEKITDKRKTYDCQGSLKIGPDYVLHEANDVAHGKVDLEEALAVSCNVTFGRLSLELGRNGMAKAFDRFAFSRPLGGDIAEVSSRLPDFGRLGDGDLAQTGIGQGSLLVTPLRMAMLAATFANRGTLLKPFLVSRVTAPDGAVLRQFGSTEFAAPTSPATAAEVSRMMQQVVSGGTGYAARVAGVKVAGKTGTAENPHGASHAWFIGFAPADAPEIAIAVVVENGGSGGEAAAPIARQVIARALR</sequence>
<dbReference type="InterPro" id="IPR050515">
    <property type="entry name" value="Beta-lactam/transpept"/>
</dbReference>
<protein>
    <submittedName>
        <fullName evidence="3">Penicillin-binding transpeptidase domain-containing protein</fullName>
    </submittedName>
</protein>
<dbReference type="InterPro" id="IPR012338">
    <property type="entry name" value="Beta-lactam/transpept-like"/>
</dbReference>
<dbReference type="RefSeq" id="WP_413780011.1">
    <property type="nucleotide sequence ID" value="NZ_JAUOZS010000001.1"/>
</dbReference>
<feature type="domain" description="Penicillin binding protein A dimerisation" evidence="2">
    <location>
        <begin position="56"/>
        <end position="117"/>
    </location>
</feature>
<evidence type="ECO:0000259" key="1">
    <source>
        <dbReference type="Pfam" id="PF00905"/>
    </source>
</evidence>
<dbReference type="InterPro" id="IPR001460">
    <property type="entry name" value="PCN-bd_Tpept"/>
</dbReference>
<reference evidence="3 4" key="1">
    <citation type="submission" date="2023-07" db="EMBL/GenBank/DDBJ databases">
        <title>The novel representative of Negativicutes class, Anaeroselena agilis gen. nov. sp. nov.</title>
        <authorList>
            <person name="Prokofeva M.I."/>
            <person name="Elcheninov A.G."/>
            <person name="Klyukina A."/>
            <person name="Kublanov I.V."/>
            <person name="Frolov E.N."/>
            <person name="Podosokorskaya O.A."/>
        </authorList>
    </citation>
    <scope>NUCLEOTIDE SEQUENCE [LARGE SCALE GENOMIC DNA]</scope>
    <source>
        <strain evidence="3 4">4137-cl</strain>
    </source>
</reference>
<gene>
    <name evidence="3" type="ORF">Q4T40_09630</name>
</gene>
<dbReference type="Gene3D" id="3.90.1310.10">
    <property type="entry name" value="Penicillin-binding protein 2a (Domain 2)"/>
    <property type="match status" value="1"/>
</dbReference>
<proteinExistence type="predicted"/>
<feature type="domain" description="Penicillin-binding protein transpeptidase" evidence="1">
    <location>
        <begin position="158"/>
        <end position="463"/>
    </location>
</feature>
<comment type="caution">
    <text evidence="3">The sequence shown here is derived from an EMBL/GenBank/DDBJ whole genome shotgun (WGS) entry which is preliminary data.</text>
</comment>
<dbReference type="Proteomes" id="UP001254848">
    <property type="component" value="Unassembled WGS sequence"/>
</dbReference>